<feature type="non-terminal residue" evidence="1">
    <location>
        <position position="1"/>
    </location>
</feature>
<organism evidence="1">
    <name type="scientific">Rhizobium fredii</name>
    <name type="common">Sinorhizobium fredii</name>
    <dbReference type="NCBI Taxonomy" id="380"/>
    <lineage>
        <taxon>Bacteria</taxon>
        <taxon>Pseudomonadati</taxon>
        <taxon>Pseudomonadota</taxon>
        <taxon>Alphaproteobacteria</taxon>
        <taxon>Hyphomicrobiales</taxon>
        <taxon>Rhizobiaceae</taxon>
        <taxon>Sinorhizobium/Ensifer group</taxon>
        <taxon>Sinorhizobium</taxon>
    </lineage>
</organism>
<accession>D1CSX4</accession>
<keyword evidence="1" id="KW-0378">Hydrolase</keyword>
<name>D1CSX4_RHIFR</name>
<feature type="non-terminal residue" evidence="1">
    <location>
        <position position="175"/>
    </location>
</feature>
<evidence type="ECO:0000313" key="1">
    <source>
        <dbReference type="EMBL" id="ABD74928.1"/>
    </source>
</evidence>
<sequence>TAKLVANIEERGDSFDKHFMERIRLQDPLLYNALANKLGLLDPKLILAITDSTPKWRLCAHGCLNSCVATIVVSAIVHFQFWIRHLRPLKTSSQSLIVWQQIWGSIRLRKIWSSGRHMPSLRWKERSFLNSSERRDADDPELRSTDHDARTVFAVLSINNDAPWKSRRLPARRQR</sequence>
<keyword evidence="1" id="KW-0547">Nucleotide-binding</keyword>
<dbReference type="GO" id="GO:0004386">
    <property type="term" value="F:helicase activity"/>
    <property type="evidence" value="ECO:0007669"/>
    <property type="project" value="UniProtKB-KW"/>
</dbReference>
<dbReference type="AlphaFoldDB" id="D1CSX4"/>
<keyword evidence="1" id="KW-0067">ATP-binding</keyword>
<protein>
    <submittedName>
        <fullName evidence="1">Putative helicase</fullName>
    </submittedName>
</protein>
<keyword evidence="1" id="KW-0347">Helicase</keyword>
<dbReference type="EMBL" id="DQ403425">
    <property type="protein sequence ID" value="ABD74928.1"/>
    <property type="molecule type" value="Genomic_DNA"/>
</dbReference>
<reference evidence="1" key="1">
    <citation type="submission" date="2006-02" db="EMBL/GenBank/DDBJ databases">
        <title>Sampling the accessory genome of the Sinorhizobium genus by suppressive subtractive hybridization.</title>
        <authorList>
            <person name="Moulin L."/>
            <person name="Ghazoui Z."/>
            <person name="Young P."/>
        </authorList>
    </citation>
    <scope>NUCLEOTIDE SEQUENCE</scope>
    <source>
        <strain evidence="1">LMG6217</strain>
    </source>
</reference>
<proteinExistence type="predicted"/>